<comment type="caution">
    <text evidence="1">The sequence shown here is derived from an EMBL/GenBank/DDBJ whole genome shotgun (WGS) entry which is preliminary data.</text>
</comment>
<evidence type="ECO:0000313" key="1">
    <source>
        <dbReference type="EMBL" id="CAI2197489.1"/>
    </source>
</evidence>
<keyword evidence="2" id="KW-1185">Reference proteome</keyword>
<feature type="non-terminal residue" evidence="1">
    <location>
        <position position="1"/>
    </location>
</feature>
<protein>
    <submittedName>
        <fullName evidence="1">4711_t:CDS:1</fullName>
    </submittedName>
</protein>
<feature type="non-terminal residue" evidence="1">
    <location>
        <position position="176"/>
    </location>
</feature>
<reference evidence="1" key="1">
    <citation type="submission" date="2022-08" db="EMBL/GenBank/DDBJ databases">
        <authorList>
            <person name="Kallberg Y."/>
            <person name="Tangrot J."/>
            <person name="Rosling A."/>
        </authorList>
    </citation>
    <scope>NUCLEOTIDE SEQUENCE</scope>
    <source>
        <strain evidence="1">Wild A</strain>
    </source>
</reference>
<dbReference type="EMBL" id="CAMKVN010016398">
    <property type="protein sequence ID" value="CAI2197489.1"/>
    <property type="molecule type" value="Genomic_DNA"/>
</dbReference>
<dbReference type="Proteomes" id="UP001153678">
    <property type="component" value="Unassembled WGS sequence"/>
</dbReference>
<sequence length="176" mass="20582">SMNTTLRNTEPNKQSSWILNIFKQYEDKCKRNEITPTHIKYMQKILESLKISTTITTIAQAQWEERKPQDAYFAKAEEEYEELELEDTEGEPQHYLNRIDKYWKGPGQCLFAKVQIEEDDELIEITKGKDVPIGSLTNVQRMQLQQLLTKNKDLFANDKSELTQTNVAQHSIITEN</sequence>
<organism evidence="1 2">
    <name type="scientific">Funneliformis geosporum</name>
    <dbReference type="NCBI Taxonomy" id="1117311"/>
    <lineage>
        <taxon>Eukaryota</taxon>
        <taxon>Fungi</taxon>
        <taxon>Fungi incertae sedis</taxon>
        <taxon>Mucoromycota</taxon>
        <taxon>Glomeromycotina</taxon>
        <taxon>Glomeromycetes</taxon>
        <taxon>Glomerales</taxon>
        <taxon>Glomeraceae</taxon>
        <taxon>Funneliformis</taxon>
    </lineage>
</organism>
<gene>
    <name evidence="1" type="ORF">FWILDA_LOCUS18103</name>
</gene>
<name>A0A9W4TBK2_9GLOM</name>
<dbReference type="AlphaFoldDB" id="A0A9W4TBK2"/>
<evidence type="ECO:0000313" key="2">
    <source>
        <dbReference type="Proteomes" id="UP001153678"/>
    </source>
</evidence>
<accession>A0A9W4TBK2</accession>
<proteinExistence type="predicted"/>